<proteinExistence type="predicted"/>
<dbReference type="Gene3D" id="3.20.170.20">
    <property type="entry name" value="Protein of unknown function DUF952"/>
    <property type="match status" value="1"/>
</dbReference>
<dbReference type="Pfam" id="PF06108">
    <property type="entry name" value="DUF952"/>
    <property type="match status" value="1"/>
</dbReference>
<dbReference type="AlphaFoldDB" id="A0A815AFJ3"/>
<accession>A0A815AFJ3</accession>
<protein>
    <submittedName>
        <fullName evidence="2">Uncharacterized protein</fullName>
    </submittedName>
</protein>
<gene>
    <name evidence="2" type="ORF">JYZ213_LOCUS29880</name>
</gene>
<sequence length="182" mass="21210">MWFFSSIHIHSFIVISGVSPAPPPDPLPNILYQLLISAPPSPFPDVLPMSDRDAHDGYVHLAQAVNILPLAMKNYNYTRQLWALKLNYKWMRENQYDIRWEWGTSHETIYPHLYDNTTKQMVLDIKTWRREENEKWNQTSLVDDPWLTDGIIGGTISLNLGTIEKSVLQLLCTLLSFYVIFF</sequence>
<evidence type="ECO:0000313" key="3">
    <source>
        <dbReference type="Proteomes" id="UP000663845"/>
    </source>
</evidence>
<evidence type="ECO:0000313" key="2">
    <source>
        <dbReference type="EMBL" id="CAF1255984.1"/>
    </source>
</evidence>
<feature type="chain" id="PRO_5032292845" evidence="1">
    <location>
        <begin position="21"/>
        <end position="182"/>
    </location>
</feature>
<reference evidence="2" key="1">
    <citation type="submission" date="2021-02" db="EMBL/GenBank/DDBJ databases">
        <authorList>
            <person name="Nowell W R."/>
        </authorList>
    </citation>
    <scope>NUCLEOTIDE SEQUENCE</scope>
</reference>
<dbReference type="InterPro" id="IPR009297">
    <property type="entry name" value="DUF952"/>
</dbReference>
<organism evidence="2 3">
    <name type="scientific">Adineta steineri</name>
    <dbReference type="NCBI Taxonomy" id="433720"/>
    <lineage>
        <taxon>Eukaryota</taxon>
        <taxon>Metazoa</taxon>
        <taxon>Spiralia</taxon>
        <taxon>Gnathifera</taxon>
        <taxon>Rotifera</taxon>
        <taxon>Eurotatoria</taxon>
        <taxon>Bdelloidea</taxon>
        <taxon>Adinetida</taxon>
        <taxon>Adinetidae</taxon>
        <taxon>Adineta</taxon>
    </lineage>
</organism>
<evidence type="ECO:0000256" key="1">
    <source>
        <dbReference type="SAM" id="SignalP"/>
    </source>
</evidence>
<dbReference type="Proteomes" id="UP000663845">
    <property type="component" value="Unassembled WGS sequence"/>
</dbReference>
<dbReference type="SUPFAM" id="SSF56399">
    <property type="entry name" value="ADP-ribosylation"/>
    <property type="match status" value="1"/>
</dbReference>
<comment type="caution">
    <text evidence="2">The sequence shown here is derived from an EMBL/GenBank/DDBJ whole genome shotgun (WGS) entry which is preliminary data.</text>
</comment>
<name>A0A815AFJ3_9BILA</name>
<keyword evidence="1" id="KW-0732">Signal</keyword>
<feature type="signal peptide" evidence="1">
    <location>
        <begin position="1"/>
        <end position="20"/>
    </location>
</feature>
<dbReference type="EMBL" id="CAJNOG010000466">
    <property type="protein sequence ID" value="CAF1255984.1"/>
    <property type="molecule type" value="Genomic_DNA"/>
</dbReference>